<dbReference type="PANTHER" id="PTHR30151:SF0">
    <property type="entry name" value="ABC TRANSPORTER PERMEASE PROTEIN MJ0413-RELATED"/>
    <property type="match status" value="1"/>
</dbReference>
<name>A0ABM8QA10_9BACT</name>
<feature type="transmembrane region" description="Helical" evidence="7">
    <location>
        <begin position="80"/>
        <end position="99"/>
    </location>
</feature>
<keyword evidence="4 7" id="KW-0812">Transmembrane</keyword>
<dbReference type="Proteomes" id="UP000789803">
    <property type="component" value="Unassembled WGS sequence"/>
</dbReference>
<evidence type="ECO:0000256" key="1">
    <source>
        <dbReference type="ARBA" id="ARBA00004651"/>
    </source>
</evidence>
<dbReference type="EMBL" id="CAJHOF010000027">
    <property type="protein sequence ID" value="CAD7289772.1"/>
    <property type="molecule type" value="Genomic_DNA"/>
</dbReference>
<dbReference type="PANTHER" id="PTHR30151">
    <property type="entry name" value="ALKANE SULFONATE ABC TRANSPORTER-RELATED, MEMBRANE SUBUNIT"/>
    <property type="match status" value="1"/>
</dbReference>
<feature type="transmembrane region" description="Helical" evidence="7">
    <location>
        <begin position="20"/>
        <end position="40"/>
    </location>
</feature>
<dbReference type="RefSeq" id="WP_229933622.1">
    <property type="nucleotide sequence ID" value="NZ_CAJHOF010000027.1"/>
</dbReference>
<dbReference type="InterPro" id="IPR000515">
    <property type="entry name" value="MetI-like"/>
</dbReference>
<evidence type="ECO:0000256" key="4">
    <source>
        <dbReference type="ARBA" id="ARBA00022692"/>
    </source>
</evidence>
<evidence type="ECO:0000256" key="2">
    <source>
        <dbReference type="ARBA" id="ARBA00022448"/>
    </source>
</evidence>
<dbReference type="PROSITE" id="PS50928">
    <property type="entry name" value="ABC_TM1"/>
    <property type="match status" value="1"/>
</dbReference>
<keyword evidence="10" id="KW-1185">Reference proteome</keyword>
<evidence type="ECO:0000256" key="6">
    <source>
        <dbReference type="ARBA" id="ARBA00023136"/>
    </source>
</evidence>
<feature type="transmembrane region" description="Helical" evidence="7">
    <location>
        <begin position="180"/>
        <end position="202"/>
    </location>
</feature>
<evidence type="ECO:0000256" key="5">
    <source>
        <dbReference type="ARBA" id="ARBA00022989"/>
    </source>
</evidence>
<comment type="similarity">
    <text evidence="7">Belongs to the binding-protein-dependent transport system permease family.</text>
</comment>
<comment type="caution">
    <text evidence="9">The sequence shown here is derived from an EMBL/GenBank/DDBJ whole genome shotgun (WGS) entry which is preliminary data.</text>
</comment>
<evidence type="ECO:0000256" key="7">
    <source>
        <dbReference type="RuleBase" id="RU363032"/>
    </source>
</evidence>
<feature type="transmembrane region" description="Helical" evidence="7">
    <location>
        <begin position="137"/>
        <end position="159"/>
    </location>
</feature>
<keyword evidence="2 7" id="KW-0813">Transport</keyword>
<sequence length="264" mass="28979">MIVNDGIKVAKNSLLKVIDYFFSSFKTLGVVMLLIGLWQVGSESFGEFLLPTPLAVSQKAIEILTSNQNDILISLYRGSIGIGVAFMLGIGLGLVAGSFKSFAAFMQPLNTILLSISPIIWVVFALFWFSFGNVSTIFTIIITTTPLTFASAMIAMQSLKTELKELFDAYKLGFWLKIRYLYLPHLTGYIIGSLSVAFAMGVKIVVMAELLGASDGIGARIADARTMLDTTEVMAYVVLTITFVMLFEAIVITPLKIVLMPWKR</sequence>
<dbReference type="SUPFAM" id="SSF161098">
    <property type="entry name" value="MetI-like"/>
    <property type="match status" value="1"/>
</dbReference>
<reference evidence="9 10" key="1">
    <citation type="submission" date="2020-11" db="EMBL/GenBank/DDBJ databases">
        <authorList>
            <person name="Peeters C."/>
        </authorList>
    </citation>
    <scope>NUCLEOTIDE SEQUENCE [LARGE SCALE GENOMIC DNA]</scope>
    <source>
        <strain evidence="9 10">LMG 7974</strain>
    </source>
</reference>
<dbReference type="InterPro" id="IPR035906">
    <property type="entry name" value="MetI-like_sf"/>
</dbReference>
<feature type="transmembrane region" description="Helical" evidence="7">
    <location>
        <begin position="111"/>
        <end position="131"/>
    </location>
</feature>
<keyword evidence="3" id="KW-1003">Cell membrane</keyword>
<feature type="domain" description="ABC transmembrane type-1" evidence="8">
    <location>
        <begin position="71"/>
        <end position="251"/>
    </location>
</feature>
<organism evidence="9 10">
    <name type="scientific">Campylobacter majalis</name>
    <dbReference type="NCBI Taxonomy" id="2790656"/>
    <lineage>
        <taxon>Bacteria</taxon>
        <taxon>Pseudomonadati</taxon>
        <taxon>Campylobacterota</taxon>
        <taxon>Epsilonproteobacteria</taxon>
        <taxon>Campylobacterales</taxon>
        <taxon>Campylobacteraceae</taxon>
        <taxon>Campylobacter</taxon>
    </lineage>
</organism>
<evidence type="ECO:0000313" key="9">
    <source>
        <dbReference type="EMBL" id="CAD7289772.1"/>
    </source>
</evidence>
<gene>
    <name evidence="9" type="ORF">LMG7974_01855</name>
</gene>
<evidence type="ECO:0000259" key="8">
    <source>
        <dbReference type="PROSITE" id="PS50928"/>
    </source>
</evidence>
<evidence type="ECO:0000256" key="3">
    <source>
        <dbReference type="ARBA" id="ARBA00022475"/>
    </source>
</evidence>
<keyword evidence="5 7" id="KW-1133">Transmembrane helix</keyword>
<protein>
    <recommendedName>
        <fullName evidence="8">ABC transmembrane type-1 domain-containing protein</fullName>
    </recommendedName>
</protein>
<dbReference type="Pfam" id="PF00528">
    <property type="entry name" value="BPD_transp_1"/>
    <property type="match status" value="1"/>
</dbReference>
<feature type="transmembrane region" description="Helical" evidence="7">
    <location>
        <begin position="233"/>
        <end position="259"/>
    </location>
</feature>
<accession>A0ABM8QA10</accession>
<proteinExistence type="inferred from homology"/>
<keyword evidence="6 7" id="KW-0472">Membrane</keyword>
<evidence type="ECO:0000313" key="10">
    <source>
        <dbReference type="Proteomes" id="UP000789803"/>
    </source>
</evidence>
<dbReference type="Gene3D" id="1.10.3720.10">
    <property type="entry name" value="MetI-like"/>
    <property type="match status" value="1"/>
</dbReference>
<comment type="subcellular location">
    <subcellularLocation>
        <location evidence="1 7">Cell membrane</location>
        <topology evidence="1 7">Multi-pass membrane protein</topology>
    </subcellularLocation>
</comment>